<comment type="caution">
    <text evidence="1">The sequence shown here is derived from an EMBL/GenBank/DDBJ whole genome shotgun (WGS) entry which is preliminary data.</text>
</comment>
<gene>
    <name evidence="1" type="ORF">C7R54_15575</name>
</gene>
<organism evidence="1 2">
    <name type="scientific">Achromobacter aloeverae</name>
    <dbReference type="NCBI Taxonomy" id="1750518"/>
    <lineage>
        <taxon>Bacteria</taxon>
        <taxon>Pseudomonadati</taxon>
        <taxon>Pseudomonadota</taxon>
        <taxon>Betaproteobacteria</taxon>
        <taxon>Burkholderiales</taxon>
        <taxon>Alcaligenaceae</taxon>
        <taxon>Achromobacter</taxon>
    </lineage>
</organism>
<evidence type="ECO:0000313" key="1">
    <source>
        <dbReference type="EMBL" id="RXN87995.1"/>
    </source>
</evidence>
<dbReference type="AlphaFoldDB" id="A0A4Q1HL15"/>
<dbReference type="Proteomes" id="UP000290849">
    <property type="component" value="Unassembled WGS sequence"/>
</dbReference>
<evidence type="ECO:0000313" key="2">
    <source>
        <dbReference type="Proteomes" id="UP000290849"/>
    </source>
</evidence>
<dbReference type="EMBL" id="PYAL01000004">
    <property type="protein sequence ID" value="RXN87995.1"/>
    <property type="molecule type" value="Genomic_DNA"/>
</dbReference>
<name>A0A4Q1HL15_9BURK</name>
<accession>A0A4Q1HL15</accession>
<proteinExistence type="predicted"/>
<keyword evidence="2" id="KW-1185">Reference proteome</keyword>
<reference evidence="1 2" key="1">
    <citation type="journal article" date="2017" name="Int. J. Syst. Evol. Microbiol.">
        <title>Achromobacter aloeverae sp. nov., isolated from the root of Aloe vera (L.) Burm.f.</title>
        <authorList>
            <person name="Kuncharoen N."/>
            <person name="Muramatsu Y."/>
            <person name="Shibata C."/>
            <person name="Kamakura Y."/>
            <person name="Nakagawa Y."/>
            <person name="Tanasupawat S."/>
        </authorList>
    </citation>
    <scope>NUCLEOTIDE SEQUENCE [LARGE SCALE GENOMIC DNA]</scope>
    <source>
        <strain evidence="1 2">AVA-1</strain>
    </source>
</reference>
<sequence>MTKAQLAEEIGAHAPHVTIWFHPETYDKHGNRRADLPAEKIADVEQILGNRAITQWLVKRAVLNLMEEYQADMRR</sequence>
<protein>
    <submittedName>
        <fullName evidence="1">Uncharacterized protein</fullName>
    </submittedName>
</protein>